<keyword evidence="8" id="KW-1015">Disulfide bond</keyword>
<evidence type="ECO:0000256" key="12">
    <source>
        <dbReference type="ARBA" id="ARBA00042244"/>
    </source>
</evidence>
<evidence type="ECO:0000256" key="13">
    <source>
        <dbReference type="SAM" id="Phobius"/>
    </source>
</evidence>
<dbReference type="Proteomes" id="UP000070412">
    <property type="component" value="Unassembled WGS sequence"/>
</dbReference>
<dbReference type="Pfam" id="PF01130">
    <property type="entry name" value="CD36"/>
    <property type="match status" value="2"/>
</dbReference>
<evidence type="ECO:0000256" key="6">
    <source>
        <dbReference type="ARBA" id="ARBA00022989"/>
    </source>
</evidence>
<dbReference type="GO" id="GO:0005901">
    <property type="term" value="C:caveola"/>
    <property type="evidence" value="ECO:0007669"/>
    <property type="project" value="UniProtKB-SubCell"/>
</dbReference>
<dbReference type="OrthoDB" id="18585at2759"/>
<keyword evidence="4" id="KW-1003">Cell membrane</keyword>
<dbReference type="GO" id="GO:0005737">
    <property type="term" value="C:cytoplasm"/>
    <property type="evidence" value="ECO:0007669"/>
    <property type="project" value="TreeGrafter"/>
</dbReference>
<organism evidence="14">
    <name type="scientific">Sarcoptes scabiei</name>
    <name type="common">Itch mite</name>
    <name type="synonym">Acarus scabiei</name>
    <dbReference type="NCBI Taxonomy" id="52283"/>
    <lineage>
        <taxon>Eukaryota</taxon>
        <taxon>Metazoa</taxon>
        <taxon>Ecdysozoa</taxon>
        <taxon>Arthropoda</taxon>
        <taxon>Chelicerata</taxon>
        <taxon>Arachnida</taxon>
        <taxon>Acari</taxon>
        <taxon>Acariformes</taxon>
        <taxon>Sarcoptiformes</taxon>
        <taxon>Astigmata</taxon>
        <taxon>Psoroptidia</taxon>
        <taxon>Sarcoptoidea</taxon>
        <taxon>Sarcoptidae</taxon>
        <taxon>Sarcoptinae</taxon>
        <taxon>Sarcoptes</taxon>
    </lineage>
</organism>
<keyword evidence="9" id="KW-0675">Receptor</keyword>
<name>A0A834VI37_SARSC</name>
<sequence length="807" mass="94156">MSYTMKQQSLNQKSTKRRCPLIGCLCFFPFLLIGLVLLAIGALFYDQFDDFFNENVQKQMIISDQSNWWYSKWLKPEIEETLNIYIFEVINTKALRKNWLDPIASKSNPIKPHVRQIGPFVFRVQRTKENVEFVDPAKKQISYIERVRYYFDEFASSNQLDHSVRVVNSELMALNPFIRLIIKRAQAVARISGRLRSTIDEMINIYIDNVFIDRPVWRLIFGPLFKSEFESNNETSDEMNDLFDDNSLEKEFSMNEEQMKNIETLFSQTSLSSSNQTELIAKYNDLLKKSQPKNFSKQLKQSSNDREEAINKILKLFDQVEPFFKKLGVDINPYELLIGSYRFENQNGQIWLVKSNQSSQQNFEKDSLRKDFLENLTDRNSFKENSVFRFFTNNSKSKYKITTGLENRTTAQILEWNDSDRLNSWYGDDCNRIKGTDGHQYHTFLSRQNVYFFEPKLCRSIPMTFDEMMSDDDHFGIEARRYRKSKSMLQSPIRNKKNRCYCRFQSQPKRCNYDGILDLANCYHGAPLVLTNPHFSETITKSIAKSIDGLEPNDQDYQTIIDVEPISGVVLQKMERFQFNVHLLPISIRLNSSIFLPESIIPLFWFEENWSTSKELRDFVQMFFIYPTEYRKYGIISIFLIGLMMIIIAFCCLIKGCGKKILKNTVQQNNGTDLLHRKSINLSIPSRNVLNPIQFENFSVPNQITNDRGGNDGYTIIPVQYRVIDRKHPQIEPKIIELVSDDVGIQNEYSYFNDKFIPSSTTTTTTTTISSGRGIIDESIPSIEAISKDNFTDSGNLYLSKSMMNEK</sequence>
<evidence type="ECO:0000256" key="1">
    <source>
        <dbReference type="ARBA" id="ARBA00004189"/>
    </source>
</evidence>
<keyword evidence="5 13" id="KW-0812">Transmembrane</keyword>
<reference evidence="14" key="2">
    <citation type="submission" date="2020-01" db="EMBL/GenBank/DDBJ databases">
        <authorList>
            <person name="Korhonen P.K.K."/>
            <person name="Guangxu M.G."/>
            <person name="Wang T.W."/>
            <person name="Stroehlein A.J.S."/>
            <person name="Young N.D."/>
            <person name="Ang C.-S.A."/>
            <person name="Fernando D.W.F."/>
            <person name="Lu H.L."/>
            <person name="Taylor S.T."/>
            <person name="Ehtesham M.E.M."/>
            <person name="Najaraj S.H.N."/>
            <person name="Harsha G.H.G."/>
            <person name="Madugundu A.M."/>
            <person name="Renuse S.R."/>
            <person name="Holt D.H."/>
            <person name="Pandey A.P."/>
            <person name="Papenfuss A.P."/>
            <person name="Gasser R.B.G."/>
            <person name="Fischer K.F."/>
        </authorList>
    </citation>
    <scope>NUCLEOTIDE SEQUENCE</scope>
    <source>
        <strain evidence="14">SSS_KF_BRIS2020</strain>
    </source>
</reference>
<evidence type="ECO:0000256" key="10">
    <source>
        <dbReference type="ARBA" id="ARBA00023180"/>
    </source>
</evidence>
<dbReference type="AlphaFoldDB" id="A0A834VI37"/>
<evidence type="ECO:0000313" key="15">
    <source>
        <dbReference type="EnsemblMetazoa" id="KAF7496379.1"/>
    </source>
</evidence>
<evidence type="ECO:0000313" key="14">
    <source>
        <dbReference type="EMBL" id="KAF7496379.1"/>
    </source>
</evidence>
<dbReference type="PANTHER" id="PTHR11923:SF110">
    <property type="entry name" value="SCAVENGER RECEPTOR CLASS B MEMBER 1"/>
    <property type="match status" value="1"/>
</dbReference>
<evidence type="ECO:0000256" key="5">
    <source>
        <dbReference type="ARBA" id="ARBA00022692"/>
    </source>
</evidence>
<keyword evidence="6 13" id="KW-1133">Transmembrane helix</keyword>
<evidence type="ECO:0000256" key="7">
    <source>
        <dbReference type="ARBA" id="ARBA00023136"/>
    </source>
</evidence>
<keyword evidence="16" id="KW-1185">Reference proteome</keyword>
<evidence type="ECO:0000256" key="4">
    <source>
        <dbReference type="ARBA" id="ARBA00022475"/>
    </source>
</evidence>
<reference evidence="16" key="1">
    <citation type="journal article" date="2020" name="PLoS Negl. Trop. Dis.">
        <title>High-quality nuclear genome for Sarcoptes scabiei-A critical resource for a neglected parasite.</title>
        <authorList>
            <person name="Korhonen P.K."/>
            <person name="Gasser R.B."/>
            <person name="Ma G."/>
            <person name="Wang T."/>
            <person name="Stroehlein A.J."/>
            <person name="Young N.D."/>
            <person name="Ang C.S."/>
            <person name="Fernando D.D."/>
            <person name="Lu H.C."/>
            <person name="Taylor S."/>
            <person name="Reynolds S.L."/>
            <person name="Mofiz E."/>
            <person name="Najaraj S.H."/>
            <person name="Gowda H."/>
            <person name="Madugundu A."/>
            <person name="Renuse S."/>
            <person name="Holt D."/>
            <person name="Pandey A."/>
            <person name="Papenfuss A.T."/>
            <person name="Fischer K."/>
        </authorList>
    </citation>
    <scope>NUCLEOTIDE SEQUENCE [LARGE SCALE GENOMIC DNA]</scope>
</reference>
<keyword evidence="7 13" id="KW-0472">Membrane</keyword>
<feature type="transmembrane region" description="Helical" evidence="13">
    <location>
        <begin position="21"/>
        <end position="45"/>
    </location>
</feature>
<reference evidence="15" key="3">
    <citation type="submission" date="2022-06" db="UniProtKB">
        <authorList>
            <consortium name="EnsemblMetazoa"/>
        </authorList>
    </citation>
    <scope>IDENTIFICATION</scope>
</reference>
<gene>
    <name evidence="14" type="ORF">SSS_5517</name>
</gene>
<protein>
    <recommendedName>
        <fullName evidence="11">Scavenger receptor class B member 1</fullName>
    </recommendedName>
    <alternativeName>
        <fullName evidence="12">SR-BI</fullName>
    </alternativeName>
</protein>
<proteinExistence type="inferred from homology"/>
<evidence type="ECO:0000256" key="3">
    <source>
        <dbReference type="ARBA" id="ARBA00010532"/>
    </source>
</evidence>
<dbReference type="PANTHER" id="PTHR11923">
    <property type="entry name" value="SCAVENGER RECEPTOR CLASS B TYPE-1 SR-B1"/>
    <property type="match status" value="1"/>
</dbReference>
<accession>A0A834VI37</accession>
<comment type="similarity">
    <text evidence="3">Belongs to the CD36 family.</text>
</comment>
<dbReference type="InterPro" id="IPR002159">
    <property type="entry name" value="CD36_fam"/>
</dbReference>
<evidence type="ECO:0000256" key="11">
    <source>
        <dbReference type="ARBA" id="ARBA00040821"/>
    </source>
</evidence>
<keyword evidence="10" id="KW-0325">Glycoprotein</keyword>
<evidence type="ECO:0000256" key="9">
    <source>
        <dbReference type="ARBA" id="ARBA00023170"/>
    </source>
</evidence>
<feature type="transmembrane region" description="Helical" evidence="13">
    <location>
        <begin position="633"/>
        <end position="654"/>
    </location>
</feature>
<dbReference type="GO" id="GO:0005044">
    <property type="term" value="F:scavenger receptor activity"/>
    <property type="evidence" value="ECO:0007669"/>
    <property type="project" value="TreeGrafter"/>
</dbReference>
<evidence type="ECO:0000256" key="2">
    <source>
        <dbReference type="ARBA" id="ARBA00004651"/>
    </source>
</evidence>
<evidence type="ECO:0000313" key="16">
    <source>
        <dbReference type="Proteomes" id="UP000070412"/>
    </source>
</evidence>
<dbReference type="EnsemblMetazoa" id="SSS_5517s_mrna">
    <property type="protein sequence ID" value="KAF7496379.1"/>
    <property type="gene ID" value="SSS_5517"/>
</dbReference>
<evidence type="ECO:0000256" key="8">
    <source>
        <dbReference type="ARBA" id="ARBA00023157"/>
    </source>
</evidence>
<comment type="subcellular location">
    <subcellularLocation>
        <location evidence="2">Cell membrane</location>
        <topology evidence="2">Multi-pass membrane protein</topology>
    </subcellularLocation>
    <subcellularLocation>
        <location evidence="1">Membrane</location>
        <location evidence="1">Caveola</location>
        <topology evidence="1">Multi-pass membrane protein</topology>
    </subcellularLocation>
</comment>
<dbReference type="EMBL" id="WVUK01000010">
    <property type="protein sequence ID" value="KAF7496379.1"/>
    <property type="molecule type" value="Genomic_DNA"/>
</dbReference>
<dbReference type="PRINTS" id="PR01609">
    <property type="entry name" value="CD36FAMILY"/>
</dbReference>